<protein>
    <submittedName>
        <fullName evidence="1">Uncharacterized protein</fullName>
    </submittedName>
</protein>
<dbReference type="Proteomes" id="UP000825935">
    <property type="component" value="Chromosome 39"/>
</dbReference>
<organism evidence="1 2">
    <name type="scientific">Ceratopteris richardii</name>
    <name type="common">Triangle waterfern</name>
    <dbReference type="NCBI Taxonomy" id="49495"/>
    <lineage>
        <taxon>Eukaryota</taxon>
        <taxon>Viridiplantae</taxon>
        <taxon>Streptophyta</taxon>
        <taxon>Embryophyta</taxon>
        <taxon>Tracheophyta</taxon>
        <taxon>Polypodiopsida</taxon>
        <taxon>Polypodiidae</taxon>
        <taxon>Polypodiales</taxon>
        <taxon>Pteridineae</taxon>
        <taxon>Pteridaceae</taxon>
        <taxon>Parkerioideae</taxon>
        <taxon>Ceratopteris</taxon>
    </lineage>
</organism>
<dbReference type="EMBL" id="CM035444">
    <property type="protein sequence ID" value="KAH7276717.1"/>
    <property type="molecule type" value="Genomic_DNA"/>
</dbReference>
<reference evidence="1" key="1">
    <citation type="submission" date="2021-08" db="EMBL/GenBank/DDBJ databases">
        <title>WGS assembly of Ceratopteris richardii.</title>
        <authorList>
            <person name="Marchant D.B."/>
            <person name="Chen G."/>
            <person name="Jenkins J."/>
            <person name="Shu S."/>
            <person name="Leebens-Mack J."/>
            <person name="Grimwood J."/>
            <person name="Schmutz J."/>
            <person name="Soltis P."/>
            <person name="Soltis D."/>
            <person name="Chen Z.-H."/>
        </authorList>
    </citation>
    <scope>NUCLEOTIDE SEQUENCE</scope>
    <source>
        <strain evidence="1">Whitten #5841</strain>
        <tissue evidence="1">Leaf</tissue>
    </source>
</reference>
<evidence type="ECO:0000313" key="2">
    <source>
        <dbReference type="Proteomes" id="UP000825935"/>
    </source>
</evidence>
<evidence type="ECO:0000313" key="1">
    <source>
        <dbReference type="EMBL" id="KAH7276717.1"/>
    </source>
</evidence>
<accession>A0A8T2PYK2</accession>
<keyword evidence="2" id="KW-1185">Reference proteome</keyword>
<name>A0A8T2PYK2_CERRI</name>
<dbReference type="AlphaFoldDB" id="A0A8T2PYK2"/>
<sequence length="100" mass="11008">MWRKGASCLQARMSKSCGMERKGTTRECAVGRKVGMTTWADGRKATTVAKVAMRVATVREVMARDIQAIPTRRSVWYVSVDGSFGVHCCSSGMHVYSSRS</sequence>
<comment type="caution">
    <text evidence="1">The sequence shown here is derived from an EMBL/GenBank/DDBJ whole genome shotgun (WGS) entry which is preliminary data.</text>
</comment>
<gene>
    <name evidence="1" type="ORF">KP509_39G018700</name>
</gene>
<proteinExistence type="predicted"/>